<evidence type="ECO:0000256" key="1">
    <source>
        <dbReference type="ARBA" id="ARBA00022670"/>
    </source>
</evidence>
<comment type="similarity">
    <text evidence="6">Belongs to the peptidase M3 family.</text>
</comment>
<evidence type="ECO:0000256" key="5">
    <source>
        <dbReference type="ARBA" id="ARBA00023049"/>
    </source>
</evidence>
<sequence length="594" mass="69059">MRQTANKQLVEAKEEIAAVFGEKIKKEGIGLKFSAFHYERPDMDQLQASFQEALDAFRRAGSAAGQHEAMKRVNELRRRYSTMANLCHIRHTIDTNDEFYKKEQDFFDETEPVVKGLINDYYRALVESPFRAELEKTWGAQLFALAETQLKTYAPAVMEDLQKENKLASEYTKLIASAKIMFEGEERTLAQLQPFVESPDRSMRKRASEARFSFFTDHEKELDELYDELVHVRTAIAEKLGFKNFVELGYARLGRTDYNAEMVANFRRQVKTHIVPLAAKLRERQRQRIQVDRLTYYDEPFMFPSGNPAPKGDAAWIVDNGRRMYEELSPETGAFFRYMVEHELMDLVAKKGKASGGYCTYIDDYQAPFIFSNFTGTSGDIDVLTHEAGHAFQVYESRHYDIPEYNWPTLEACEIHSMSMEFFTWPWMELFFAEDADKYRFSHLSDALLFLPYGVAVDEFQHAVYERPDMTPAERKKTWRDIENVYLPTRDYDGHDYLERGGFWQRQGHIYTDPFYYIDYTLAQVCAFQFWKRAQDDRAAAWRDYVALCRLGGSRPFTELVQCANLQSSFADGAVASVAGHIERWLDSVDDKAL</sequence>
<dbReference type="KEGG" id="gjf:M493_04935"/>
<gene>
    <name evidence="8" type="ORF">M493_04935</name>
</gene>
<accession>S5YX68</accession>
<dbReference type="SUPFAM" id="SSF55486">
    <property type="entry name" value="Metalloproteases ('zincins'), catalytic domain"/>
    <property type="match status" value="1"/>
</dbReference>
<dbReference type="Gene3D" id="1.10.1370.30">
    <property type="match status" value="1"/>
</dbReference>
<evidence type="ECO:0000256" key="4">
    <source>
        <dbReference type="ARBA" id="ARBA00022833"/>
    </source>
</evidence>
<keyword evidence="9" id="KW-1185">Reference proteome</keyword>
<keyword evidence="2 6" id="KW-0479">Metal-binding</keyword>
<dbReference type="GO" id="GO:0006508">
    <property type="term" value="P:proteolysis"/>
    <property type="evidence" value="ECO:0007669"/>
    <property type="project" value="UniProtKB-KW"/>
</dbReference>
<dbReference type="Pfam" id="PF01432">
    <property type="entry name" value="Peptidase_M3"/>
    <property type="match status" value="1"/>
</dbReference>
<keyword evidence="1 6" id="KW-0645">Protease</keyword>
<evidence type="ECO:0000313" key="8">
    <source>
        <dbReference type="EMBL" id="AGT31289.1"/>
    </source>
</evidence>
<dbReference type="EMBL" id="CP006254">
    <property type="protein sequence ID" value="AGT31289.1"/>
    <property type="molecule type" value="Genomic_DNA"/>
</dbReference>
<dbReference type="AlphaFoldDB" id="S5YX68"/>
<evidence type="ECO:0000256" key="6">
    <source>
        <dbReference type="RuleBase" id="RU003435"/>
    </source>
</evidence>
<keyword evidence="5 6" id="KW-0482">Metalloprotease</keyword>
<dbReference type="PANTHER" id="PTHR11804:SF28">
    <property type="entry name" value="OLIGOENDOPEPTIDASE F"/>
    <property type="match status" value="1"/>
</dbReference>
<evidence type="ECO:0000259" key="7">
    <source>
        <dbReference type="Pfam" id="PF01432"/>
    </source>
</evidence>
<dbReference type="GO" id="GO:0046872">
    <property type="term" value="F:metal ion binding"/>
    <property type="evidence" value="ECO:0007669"/>
    <property type="project" value="UniProtKB-UniRule"/>
</dbReference>
<comment type="cofactor">
    <cofactor evidence="6">
        <name>Zn(2+)</name>
        <dbReference type="ChEBI" id="CHEBI:29105"/>
    </cofactor>
    <text evidence="6">Binds 1 zinc ion.</text>
</comment>
<dbReference type="GO" id="GO:0004222">
    <property type="term" value="F:metalloendopeptidase activity"/>
    <property type="evidence" value="ECO:0007669"/>
    <property type="project" value="InterPro"/>
</dbReference>
<name>S5YX68_GEOG3</name>
<dbReference type="CDD" id="cd09606">
    <property type="entry name" value="M3B_PepF"/>
    <property type="match status" value="1"/>
</dbReference>
<dbReference type="GO" id="GO:0006518">
    <property type="term" value="P:peptide metabolic process"/>
    <property type="evidence" value="ECO:0007669"/>
    <property type="project" value="TreeGrafter"/>
</dbReference>
<organism evidence="8 9">
    <name type="scientific">Geobacillus genomosp. 3</name>
    <dbReference type="NCBI Taxonomy" id="1921421"/>
    <lineage>
        <taxon>Bacteria</taxon>
        <taxon>Bacillati</taxon>
        <taxon>Bacillota</taxon>
        <taxon>Bacilli</taxon>
        <taxon>Bacillales</taxon>
        <taxon>Anoxybacillaceae</taxon>
        <taxon>Geobacillus</taxon>
    </lineage>
</organism>
<dbReference type="NCBIfam" id="TIGR02289">
    <property type="entry name" value="M3_not_pepF"/>
    <property type="match status" value="1"/>
</dbReference>
<keyword evidence="4 6" id="KW-0862">Zinc</keyword>
<dbReference type="PATRIC" id="fig|1345697.3.peg.887"/>
<dbReference type="MEROPS" id="M03.010"/>
<dbReference type="InterPro" id="IPR011976">
    <property type="entry name" value="Pept_M3B_oligopep-rel"/>
</dbReference>
<dbReference type="Proteomes" id="UP000015500">
    <property type="component" value="Chromosome"/>
</dbReference>
<evidence type="ECO:0000256" key="3">
    <source>
        <dbReference type="ARBA" id="ARBA00022801"/>
    </source>
</evidence>
<protein>
    <submittedName>
        <fullName evidence="8">Oligoendopeptidase F</fullName>
    </submittedName>
</protein>
<dbReference type="STRING" id="1921421.M493_04935"/>
<keyword evidence="3 6" id="KW-0378">Hydrolase</keyword>
<reference evidence="8 9" key="1">
    <citation type="journal article" date="2014" name="Genome Announc.">
        <title>Complete Genome Sequence of the Thermophilic Polychlorinated Biphenyl Degrader Geobacillus sp. Strain JF8 (NBRC 109937).</title>
        <authorList>
            <person name="Shintani M."/>
            <person name="Ohtsubo Y."/>
            <person name="Fukuda K."/>
            <person name="Hosoyama A."/>
            <person name="Ohji S."/>
            <person name="Yamazoe A."/>
            <person name="Fujita N."/>
            <person name="Nagata Y."/>
            <person name="Tsuda M."/>
            <person name="Hatta T."/>
            <person name="Kimbara K."/>
        </authorList>
    </citation>
    <scope>NUCLEOTIDE SEQUENCE [LARGE SCALE GENOMIC DNA]</scope>
    <source>
        <strain evidence="8 9">JF8</strain>
    </source>
</reference>
<dbReference type="HOGENOM" id="CLU_030403_1_0_9"/>
<proteinExistence type="inferred from homology"/>
<evidence type="ECO:0000313" key="9">
    <source>
        <dbReference type="Proteomes" id="UP000015500"/>
    </source>
</evidence>
<evidence type="ECO:0000256" key="2">
    <source>
        <dbReference type="ARBA" id="ARBA00022723"/>
    </source>
</evidence>
<dbReference type="InterPro" id="IPR045090">
    <property type="entry name" value="Pept_M3A_M3B"/>
</dbReference>
<dbReference type="PANTHER" id="PTHR11804">
    <property type="entry name" value="PROTEASE M3 THIMET OLIGOPEPTIDASE-RELATED"/>
    <property type="match status" value="1"/>
</dbReference>
<feature type="domain" description="Peptidase M3A/M3B catalytic" evidence="7">
    <location>
        <begin position="340"/>
        <end position="573"/>
    </location>
</feature>
<dbReference type="InterPro" id="IPR001567">
    <property type="entry name" value="Pept_M3A_M3B_dom"/>
</dbReference>